<proteinExistence type="predicted"/>
<comment type="caution">
    <text evidence="2">The sequence shown here is derived from an EMBL/GenBank/DDBJ whole genome shotgun (WGS) entry which is preliminary data.</text>
</comment>
<dbReference type="RefSeq" id="WP_188596352.1">
    <property type="nucleotide sequence ID" value="NZ_BMNL01000002.1"/>
</dbReference>
<keyword evidence="3" id="KW-1185">Reference proteome</keyword>
<dbReference type="OrthoDB" id="26976at2157"/>
<dbReference type="EMBL" id="BMNL01000002">
    <property type="protein sequence ID" value="GGP20820.1"/>
    <property type="molecule type" value="Genomic_DNA"/>
</dbReference>
<dbReference type="AlphaFoldDB" id="A0A830GVB4"/>
<name>A0A830GVB4_9CREN</name>
<sequence>MLRFEAALDVAAVAVKLNEEFGLGLDLGRVAFIRSRGSRSRAVARTLGTPSQWRFVLNPGVLYVVEVIAERFDHLDCAGRAWVVLHELLHIPPSMSGGLRNHSSPAFKAMNRMRRRVEAMCRDGRV</sequence>
<reference evidence="2" key="2">
    <citation type="submission" date="2020-09" db="EMBL/GenBank/DDBJ databases">
        <authorList>
            <person name="Sun Q."/>
            <person name="Ohkuma M."/>
        </authorList>
    </citation>
    <scope>NUCLEOTIDE SEQUENCE</scope>
    <source>
        <strain evidence="2">JCM 10088</strain>
    </source>
</reference>
<accession>A0A830GVB4</accession>
<organism evidence="2 3">
    <name type="scientific">Thermocladium modestius</name>
    <dbReference type="NCBI Taxonomy" id="62609"/>
    <lineage>
        <taxon>Archaea</taxon>
        <taxon>Thermoproteota</taxon>
        <taxon>Thermoprotei</taxon>
        <taxon>Thermoproteales</taxon>
        <taxon>Thermoproteaceae</taxon>
        <taxon>Thermocladium</taxon>
    </lineage>
</organism>
<evidence type="ECO:0000313" key="2">
    <source>
        <dbReference type="EMBL" id="GGP20820.1"/>
    </source>
</evidence>
<feature type="domain" description="Putative phage metallopeptidase" evidence="1">
    <location>
        <begin position="3"/>
        <end position="122"/>
    </location>
</feature>
<evidence type="ECO:0000259" key="1">
    <source>
        <dbReference type="Pfam" id="PF18894"/>
    </source>
</evidence>
<dbReference type="InterPro" id="IPR043998">
    <property type="entry name" value="Put_Metallopep"/>
</dbReference>
<reference evidence="2" key="1">
    <citation type="journal article" date="2014" name="Int. J. Syst. Evol. Microbiol.">
        <title>Complete genome sequence of Corynebacterium casei LMG S-19264T (=DSM 44701T), isolated from a smear-ripened cheese.</title>
        <authorList>
            <consortium name="US DOE Joint Genome Institute (JGI-PGF)"/>
            <person name="Walter F."/>
            <person name="Albersmeier A."/>
            <person name="Kalinowski J."/>
            <person name="Ruckert C."/>
        </authorList>
    </citation>
    <scope>NUCLEOTIDE SEQUENCE</scope>
    <source>
        <strain evidence="2">JCM 10088</strain>
    </source>
</reference>
<evidence type="ECO:0000313" key="3">
    <source>
        <dbReference type="Proteomes" id="UP000610960"/>
    </source>
</evidence>
<protein>
    <submittedName>
        <fullName evidence="2">Metallopeptidase</fullName>
    </submittedName>
</protein>
<dbReference type="Proteomes" id="UP000610960">
    <property type="component" value="Unassembled WGS sequence"/>
</dbReference>
<gene>
    <name evidence="2" type="ORF">GCM10007981_10440</name>
</gene>
<dbReference type="Pfam" id="PF18894">
    <property type="entry name" value="PhageMetallopep"/>
    <property type="match status" value="1"/>
</dbReference>